<name>A0ABD7JML7_STRSA</name>
<evidence type="ECO:0000313" key="4">
    <source>
        <dbReference type="EMBL" id="RSI24033.1"/>
    </source>
</evidence>
<evidence type="ECO:0000256" key="2">
    <source>
        <dbReference type="SAM" id="SignalP"/>
    </source>
</evidence>
<sequence length="205" mass="21692">MKNAKFLLTSTTLVASVFLLISCGKQQEKQTSQSSSSSQTVQTSKSDVKSESKAIQSASQDETDVALASSEAQPKNETKSDTKDPATPAAGIDVNALAAGDFSTVAGTWQNDLGDQFVIDGNGSTVLKRSSGEVIDNNTFYNGRVDNNKYVVSFGYYSSGSSDPLFFIPEGAALPLTGNPAPKEQLQLGSDAITASQHPYYRVSN</sequence>
<feature type="region of interest" description="Disordered" evidence="1">
    <location>
        <begin position="27"/>
        <end position="89"/>
    </location>
</feature>
<feature type="compositionally biased region" description="Basic and acidic residues" evidence="1">
    <location>
        <begin position="74"/>
        <end position="84"/>
    </location>
</feature>
<feature type="signal peptide" evidence="2">
    <location>
        <begin position="1"/>
        <end position="15"/>
    </location>
</feature>
<dbReference type="RefSeq" id="WP_101771181.1">
    <property type="nucleotide sequence ID" value="NZ_CP071414.1"/>
</dbReference>
<proteinExistence type="predicted"/>
<comment type="caution">
    <text evidence="4">The sequence shown here is derived from an EMBL/GenBank/DDBJ whole genome shotgun (WGS) entry which is preliminary data.</text>
</comment>
<feature type="domain" description="DUF6287" evidence="3">
    <location>
        <begin position="91"/>
        <end position="123"/>
    </location>
</feature>
<accession>A0ABD7JML7</accession>
<evidence type="ECO:0000313" key="5">
    <source>
        <dbReference type="Proteomes" id="UP000280549"/>
    </source>
</evidence>
<dbReference type="Pfam" id="PF19804">
    <property type="entry name" value="DUF6287"/>
    <property type="match status" value="1"/>
</dbReference>
<gene>
    <name evidence="4" type="ORF">D8881_07440</name>
</gene>
<feature type="compositionally biased region" description="Low complexity" evidence="1">
    <location>
        <begin position="29"/>
        <end position="45"/>
    </location>
</feature>
<keyword evidence="2" id="KW-0732">Signal</keyword>
<dbReference type="AlphaFoldDB" id="A0ABD7JML7"/>
<evidence type="ECO:0000259" key="3">
    <source>
        <dbReference type="Pfam" id="PF19804"/>
    </source>
</evidence>
<organism evidence="4 5">
    <name type="scientific">Streptococcus sanguinis</name>
    <dbReference type="NCBI Taxonomy" id="1305"/>
    <lineage>
        <taxon>Bacteria</taxon>
        <taxon>Bacillati</taxon>
        <taxon>Bacillota</taxon>
        <taxon>Bacilli</taxon>
        <taxon>Lactobacillales</taxon>
        <taxon>Streptococcaceae</taxon>
        <taxon>Streptococcus</taxon>
    </lineage>
</organism>
<dbReference type="EMBL" id="RJMR01000005">
    <property type="protein sequence ID" value="RSI24033.1"/>
    <property type="molecule type" value="Genomic_DNA"/>
</dbReference>
<dbReference type="Proteomes" id="UP000280549">
    <property type="component" value="Unassembled WGS sequence"/>
</dbReference>
<dbReference type="PROSITE" id="PS51257">
    <property type="entry name" value="PROKAR_LIPOPROTEIN"/>
    <property type="match status" value="1"/>
</dbReference>
<protein>
    <recommendedName>
        <fullName evidence="3">DUF6287 domain-containing protein</fullName>
    </recommendedName>
</protein>
<feature type="chain" id="PRO_5044844047" description="DUF6287 domain-containing protein" evidence="2">
    <location>
        <begin position="16"/>
        <end position="205"/>
    </location>
</feature>
<reference evidence="4 5" key="1">
    <citation type="submission" date="2018-11" db="EMBL/GenBank/DDBJ databases">
        <title>Species Designations Belie Phenotypic and Genotypic Heterogeneity in Oral Streptococci.</title>
        <authorList>
            <person name="Velsko I."/>
        </authorList>
    </citation>
    <scope>NUCLEOTIDE SEQUENCE [LARGE SCALE GENOMIC DNA]</scope>
    <source>
        <strain evidence="4 5">BCC20</strain>
    </source>
</reference>
<evidence type="ECO:0000256" key="1">
    <source>
        <dbReference type="SAM" id="MobiDB-lite"/>
    </source>
</evidence>
<dbReference type="InterPro" id="IPR046254">
    <property type="entry name" value="DUF6287"/>
</dbReference>